<evidence type="ECO:0008006" key="4">
    <source>
        <dbReference type="Google" id="ProtNLM"/>
    </source>
</evidence>
<organism evidence="2 3">
    <name type="scientific">Bacteroides reticulotermitis</name>
    <dbReference type="NCBI Taxonomy" id="1133319"/>
    <lineage>
        <taxon>Bacteria</taxon>
        <taxon>Pseudomonadati</taxon>
        <taxon>Bacteroidota</taxon>
        <taxon>Bacteroidia</taxon>
        <taxon>Bacteroidales</taxon>
        <taxon>Bacteroidaceae</taxon>
        <taxon>Bacteroides</taxon>
    </lineage>
</organism>
<evidence type="ECO:0000313" key="2">
    <source>
        <dbReference type="EMBL" id="MBB4044088.1"/>
    </source>
</evidence>
<keyword evidence="3" id="KW-1185">Reference proteome</keyword>
<protein>
    <recommendedName>
        <fullName evidence="4">Lipoprotein</fullName>
    </recommendedName>
</protein>
<comment type="caution">
    <text evidence="2">The sequence shown here is derived from an EMBL/GenBank/DDBJ whole genome shotgun (WGS) entry which is preliminary data.</text>
</comment>
<dbReference type="EMBL" id="JACIER010000006">
    <property type="protein sequence ID" value="MBB4044088.1"/>
    <property type="molecule type" value="Genomic_DNA"/>
</dbReference>
<dbReference type="AlphaFoldDB" id="A0A840D138"/>
<sequence length="145" mass="16751">MKKFLPFLLLAFLSGYALLLSGCDNEEKIEYLNYDEYPLPERAQLEGEDEQPIIINDIEEFQRIFSAYPELEAINFETHTLLVIKGTAHYGIDKIKKEITRVANKKTRFKITVLLTLQTVMDPWCIAYILPKSNANDITLSVSYE</sequence>
<proteinExistence type="predicted"/>
<dbReference type="Proteomes" id="UP000560658">
    <property type="component" value="Unassembled WGS sequence"/>
</dbReference>
<evidence type="ECO:0000256" key="1">
    <source>
        <dbReference type="SAM" id="SignalP"/>
    </source>
</evidence>
<name>A0A840D138_9BACE</name>
<keyword evidence="1" id="KW-0732">Signal</keyword>
<dbReference type="PROSITE" id="PS51257">
    <property type="entry name" value="PROKAR_LIPOPROTEIN"/>
    <property type="match status" value="1"/>
</dbReference>
<feature type="chain" id="PRO_5032634794" description="Lipoprotein" evidence="1">
    <location>
        <begin position="20"/>
        <end position="145"/>
    </location>
</feature>
<gene>
    <name evidence="2" type="ORF">GGR06_001877</name>
</gene>
<evidence type="ECO:0000313" key="3">
    <source>
        <dbReference type="Proteomes" id="UP000560658"/>
    </source>
</evidence>
<reference evidence="2" key="1">
    <citation type="submission" date="2020-08" db="EMBL/GenBank/DDBJ databases">
        <title>Genomic Encyclopedia of Type Strains, Phase IV (KMG-IV): sequencing the most valuable type-strain genomes for metagenomic binning, comparative biology and taxonomic classification.</title>
        <authorList>
            <person name="Goeker M."/>
        </authorList>
    </citation>
    <scope>NUCLEOTIDE SEQUENCE [LARGE SCALE GENOMIC DNA]</scope>
    <source>
        <strain evidence="2">DSM 105720</strain>
    </source>
</reference>
<feature type="signal peptide" evidence="1">
    <location>
        <begin position="1"/>
        <end position="19"/>
    </location>
</feature>
<dbReference type="RefSeq" id="WP_183208366.1">
    <property type="nucleotide sequence ID" value="NZ_JACIER010000006.1"/>
</dbReference>
<accession>A0A840D138</accession>